<name>A0A0S2F6L3_LYSAN</name>
<dbReference type="eggNOG" id="COG0317">
    <property type="taxonomic scope" value="Bacteria"/>
</dbReference>
<dbReference type="GO" id="GO:0008893">
    <property type="term" value="F:guanosine-3',5'-bis(diphosphate) 3'-diphosphatase activity"/>
    <property type="evidence" value="ECO:0007669"/>
    <property type="project" value="TreeGrafter"/>
</dbReference>
<gene>
    <name evidence="2" type="primary">hddC3</name>
    <name evidence="2" type="ORF">LA76x_0924</name>
</gene>
<dbReference type="PATRIC" id="fig|84531.8.peg.951"/>
<dbReference type="InterPro" id="IPR003607">
    <property type="entry name" value="HD/PDEase_dom"/>
</dbReference>
<dbReference type="STRING" id="84531.LA76x_0924"/>
<dbReference type="PROSITE" id="PS51831">
    <property type="entry name" value="HD"/>
    <property type="match status" value="1"/>
</dbReference>
<evidence type="ECO:0000313" key="2">
    <source>
        <dbReference type="EMBL" id="ALN79085.1"/>
    </source>
</evidence>
<sequence>MIRAAAFAAERHRHQRRRDAEASPYINHPIALADVLVNEGGVDDPNALCAALLHDTIEDTQTSAAEIEALFGARIAAIVLEVSDDKSLPKAERKRLQIEHAPQLSREAKLIKLADKICNLRDLLAQPPADWPAQRKQDYFDWSAQVVAGVRGVHPGLEAVFDEVHARAGELVERQPA</sequence>
<proteinExistence type="predicted"/>
<dbReference type="AlphaFoldDB" id="A0A0S2F6L3"/>
<dbReference type="PANTHER" id="PTHR46246:SF1">
    <property type="entry name" value="GUANOSINE-3',5'-BIS(DIPHOSPHATE) 3'-PYROPHOSPHOHYDROLASE MESH1"/>
    <property type="match status" value="1"/>
</dbReference>
<dbReference type="Gene3D" id="1.10.3210.10">
    <property type="entry name" value="Hypothetical protein af1432"/>
    <property type="match status" value="1"/>
</dbReference>
<feature type="domain" description="HD" evidence="1">
    <location>
        <begin position="25"/>
        <end position="120"/>
    </location>
</feature>
<dbReference type="SMART" id="SM00471">
    <property type="entry name" value="HDc"/>
    <property type="match status" value="1"/>
</dbReference>
<reference evidence="2 3" key="1">
    <citation type="journal article" date="2015" name="BMC Genomics">
        <title>Comparative genomics and metabolic profiling of the genus Lysobacter.</title>
        <authorList>
            <person name="de Bruijn I."/>
            <person name="Cheng X."/>
            <person name="de Jager V."/>
            <person name="Exposito R.G."/>
            <person name="Watrous J."/>
            <person name="Patel N."/>
            <person name="Postma J."/>
            <person name="Dorrestein P.C."/>
            <person name="Kobayashi D."/>
            <person name="Raaijmakers J.M."/>
        </authorList>
    </citation>
    <scope>NUCLEOTIDE SEQUENCE [LARGE SCALE GENOMIC DNA]</scope>
    <source>
        <strain evidence="2 3">76</strain>
    </source>
</reference>
<evidence type="ECO:0000259" key="1">
    <source>
        <dbReference type="PROSITE" id="PS51831"/>
    </source>
</evidence>
<dbReference type="SUPFAM" id="SSF109604">
    <property type="entry name" value="HD-domain/PDEase-like"/>
    <property type="match status" value="1"/>
</dbReference>
<dbReference type="InterPro" id="IPR006674">
    <property type="entry name" value="HD_domain"/>
</dbReference>
<dbReference type="PANTHER" id="PTHR46246">
    <property type="entry name" value="GUANOSINE-3',5'-BIS(DIPHOSPHATE) 3'-PYROPHOSPHOHYDROLASE MESH1"/>
    <property type="match status" value="1"/>
</dbReference>
<protein>
    <submittedName>
        <fullName evidence="2">HD domain-containing protein 3</fullName>
    </submittedName>
</protein>
<dbReference type="Pfam" id="PF13328">
    <property type="entry name" value="HD_4"/>
    <property type="match status" value="1"/>
</dbReference>
<keyword evidence="3" id="KW-1185">Reference proteome</keyword>
<accession>A0A0S2F6L3</accession>
<dbReference type="EMBL" id="CP011129">
    <property type="protein sequence ID" value="ALN79085.1"/>
    <property type="molecule type" value="Genomic_DNA"/>
</dbReference>
<dbReference type="Proteomes" id="UP000060787">
    <property type="component" value="Chromosome"/>
</dbReference>
<dbReference type="InterPro" id="IPR052194">
    <property type="entry name" value="MESH1"/>
</dbReference>
<evidence type="ECO:0000313" key="3">
    <source>
        <dbReference type="Proteomes" id="UP000060787"/>
    </source>
</evidence>
<organism evidence="2 3">
    <name type="scientific">Lysobacter antibioticus</name>
    <dbReference type="NCBI Taxonomy" id="84531"/>
    <lineage>
        <taxon>Bacteria</taxon>
        <taxon>Pseudomonadati</taxon>
        <taxon>Pseudomonadota</taxon>
        <taxon>Gammaproteobacteria</taxon>
        <taxon>Lysobacterales</taxon>
        <taxon>Lysobacteraceae</taxon>
        <taxon>Lysobacter</taxon>
    </lineage>
</organism>
<dbReference type="KEGG" id="lab:LA76x_0924"/>